<feature type="domain" description="Type II secretion system protein GspF" evidence="9">
    <location>
        <begin position="237"/>
        <end position="359"/>
    </location>
</feature>
<evidence type="ECO:0000313" key="10">
    <source>
        <dbReference type="EMBL" id="SDM24381.1"/>
    </source>
</evidence>
<evidence type="ECO:0000256" key="5">
    <source>
        <dbReference type="ARBA" id="ARBA00022692"/>
    </source>
</evidence>
<comment type="similarity">
    <text evidence="2">Belongs to the GSP F family.</text>
</comment>
<keyword evidence="6 8" id="KW-1133">Transmembrane helix</keyword>
<dbReference type="InterPro" id="IPR003004">
    <property type="entry name" value="GspF/PilC"/>
</dbReference>
<evidence type="ECO:0000256" key="2">
    <source>
        <dbReference type="ARBA" id="ARBA00005745"/>
    </source>
</evidence>
<dbReference type="InterPro" id="IPR042094">
    <property type="entry name" value="T2SS_GspF_sf"/>
</dbReference>
<evidence type="ECO:0000313" key="11">
    <source>
        <dbReference type="Proteomes" id="UP000199068"/>
    </source>
</evidence>
<keyword evidence="11" id="KW-1185">Reference proteome</keyword>
<dbReference type="Pfam" id="PF00482">
    <property type="entry name" value="T2SSF"/>
    <property type="match status" value="2"/>
</dbReference>
<evidence type="ECO:0000256" key="1">
    <source>
        <dbReference type="ARBA" id="ARBA00004429"/>
    </source>
</evidence>
<keyword evidence="7 8" id="KW-0472">Membrane</keyword>
<dbReference type="GO" id="GO:0005886">
    <property type="term" value="C:plasma membrane"/>
    <property type="evidence" value="ECO:0007669"/>
    <property type="project" value="UniProtKB-SubCell"/>
</dbReference>
<sequence>MQSYSENVIKAKENLNDFKQFMLIKDNKIKDKDLSILCRQMSILLESGCEILKILDIIKQQSDKKISLKLEAISQNIKQGNSITDSFTNTNSFSNFFISMLKAGETSGKLDVAMTNLAQYYDKEYKMKAKIRNASIYPIIVSTLAFLSFIIIMVFVIPNYEMLFDGNGIDPPLITKALINTSKFIRTKYTYIIFITLAIIPTLYCLSKISSKVKFDNLKFKLPVINKITKIIITTRFCKSLRILIKSGVQIVEAIDISSRVINSDYIYKKMSTSIEYIQNGNQVAYSLNISNIFPDMFISMINIGEESGKLDDCLSTSEKLYDNELDIMLEKMMKWIEPSIMIILGIFVCIFMVAMVLPMFDSITAIQ</sequence>
<keyword evidence="5 8" id="KW-0812">Transmembrane</keyword>
<dbReference type="InterPro" id="IPR018076">
    <property type="entry name" value="T2SS_GspF_dom"/>
</dbReference>
<reference evidence="10 11" key="1">
    <citation type="submission" date="2016-10" db="EMBL/GenBank/DDBJ databases">
        <authorList>
            <person name="de Groot N.N."/>
        </authorList>
    </citation>
    <scope>NUCLEOTIDE SEQUENCE [LARGE SCALE GENOMIC DNA]</scope>
    <source>
        <strain evidence="10 11">DSM 797</strain>
    </source>
</reference>
<dbReference type="AlphaFoldDB" id="A0A1G9RMN2"/>
<dbReference type="PANTHER" id="PTHR30012">
    <property type="entry name" value="GENERAL SECRETION PATHWAY PROTEIN"/>
    <property type="match status" value="1"/>
</dbReference>
<evidence type="ECO:0000256" key="4">
    <source>
        <dbReference type="ARBA" id="ARBA00022519"/>
    </source>
</evidence>
<keyword evidence="4" id="KW-0997">Cell inner membrane</keyword>
<evidence type="ECO:0000259" key="9">
    <source>
        <dbReference type="Pfam" id="PF00482"/>
    </source>
</evidence>
<evidence type="ECO:0000256" key="6">
    <source>
        <dbReference type="ARBA" id="ARBA00022989"/>
    </source>
</evidence>
<feature type="transmembrane region" description="Helical" evidence="8">
    <location>
        <begin position="189"/>
        <end position="206"/>
    </location>
</feature>
<proteinExistence type="inferred from homology"/>
<dbReference type="Gene3D" id="1.20.81.30">
    <property type="entry name" value="Type II secretion system (T2SS), domain F"/>
    <property type="match status" value="2"/>
</dbReference>
<dbReference type="PRINTS" id="PR00812">
    <property type="entry name" value="BCTERIALGSPF"/>
</dbReference>
<feature type="transmembrane region" description="Helical" evidence="8">
    <location>
        <begin position="341"/>
        <end position="361"/>
    </location>
</feature>
<evidence type="ECO:0000256" key="8">
    <source>
        <dbReference type="SAM" id="Phobius"/>
    </source>
</evidence>
<evidence type="ECO:0000256" key="7">
    <source>
        <dbReference type="ARBA" id="ARBA00023136"/>
    </source>
</evidence>
<dbReference type="FunFam" id="1.20.81.30:FF:000001">
    <property type="entry name" value="Type II secretion system protein F"/>
    <property type="match status" value="1"/>
</dbReference>
<feature type="transmembrane region" description="Helical" evidence="8">
    <location>
        <begin position="136"/>
        <end position="157"/>
    </location>
</feature>
<name>A0A1G9RMN2_9FIRM</name>
<feature type="domain" description="Type II secretion system protein GspF" evidence="9">
    <location>
        <begin position="37"/>
        <end position="158"/>
    </location>
</feature>
<dbReference type="PANTHER" id="PTHR30012:SF0">
    <property type="entry name" value="TYPE II SECRETION SYSTEM PROTEIN F-RELATED"/>
    <property type="match status" value="1"/>
</dbReference>
<dbReference type="RefSeq" id="WP_092726849.1">
    <property type="nucleotide sequence ID" value="NZ_FNGW01000007.1"/>
</dbReference>
<organism evidence="10 11">
    <name type="scientific">Romboutsia lituseburensis DSM 797</name>
    <dbReference type="NCBI Taxonomy" id="1121325"/>
    <lineage>
        <taxon>Bacteria</taxon>
        <taxon>Bacillati</taxon>
        <taxon>Bacillota</taxon>
        <taxon>Clostridia</taxon>
        <taxon>Peptostreptococcales</taxon>
        <taxon>Peptostreptococcaceae</taxon>
        <taxon>Romboutsia</taxon>
    </lineage>
</organism>
<dbReference type="EMBL" id="FNGW01000007">
    <property type="protein sequence ID" value="SDM24381.1"/>
    <property type="molecule type" value="Genomic_DNA"/>
</dbReference>
<comment type="subcellular location">
    <subcellularLocation>
        <location evidence="1">Cell inner membrane</location>
        <topology evidence="1">Multi-pass membrane protein</topology>
    </subcellularLocation>
</comment>
<evidence type="ECO:0000256" key="3">
    <source>
        <dbReference type="ARBA" id="ARBA00022475"/>
    </source>
</evidence>
<keyword evidence="3" id="KW-1003">Cell membrane</keyword>
<dbReference type="Proteomes" id="UP000199068">
    <property type="component" value="Unassembled WGS sequence"/>
</dbReference>
<protein>
    <submittedName>
        <fullName evidence="10">Type IV pilus assembly protein PilC</fullName>
    </submittedName>
</protein>
<dbReference type="STRING" id="1121325.SAMN04515677_10761"/>
<gene>
    <name evidence="10" type="ORF">SAMN04515677_10761</name>
</gene>
<accession>A0A1G9RMN2</accession>